<sequence>MSRRSSKPRSSAASRESIVPDKSTQSSLPQRTLDHVRDQVAHEVAVRAQTKAETVDGVRLGVMLTLPKSDDEDFLRRVAGVLQHQLLLQNHVFAIATTGPSTRQDPRENTLLICGAPETYVQRAVLLASSKFLGRIQVAHNDGSIWVAVVRDLSPAPASADETAIWDALRKCALAPMDPLVPPPGSRSAAEALAAARARLQRLTPTEAYSELLAPAVAAPTFLVDIRSAAERERAGGIAGSLIIERNMLEWRLDPRSEDRLLIVDRYDLRVIVFCEDGVASSLAAVSLLDLGLLNATDVVGGYRAWQKAGLPVAVDADGEIEQPPSVIDILE</sequence>
<protein>
    <recommendedName>
        <fullName evidence="2">Rhodanese domain-containing protein</fullName>
    </recommendedName>
</protein>
<reference evidence="3" key="1">
    <citation type="submission" date="2023-03" db="EMBL/GenBank/DDBJ databases">
        <title>Massive genome expansion in bonnet fungi (Mycena s.s.) driven by repeated elements and novel gene families across ecological guilds.</title>
        <authorList>
            <consortium name="Lawrence Berkeley National Laboratory"/>
            <person name="Harder C.B."/>
            <person name="Miyauchi S."/>
            <person name="Viragh M."/>
            <person name="Kuo A."/>
            <person name="Thoen E."/>
            <person name="Andreopoulos B."/>
            <person name="Lu D."/>
            <person name="Skrede I."/>
            <person name="Drula E."/>
            <person name="Henrissat B."/>
            <person name="Morin E."/>
            <person name="Kohler A."/>
            <person name="Barry K."/>
            <person name="LaButti K."/>
            <person name="Morin E."/>
            <person name="Salamov A."/>
            <person name="Lipzen A."/>
            <person name="Mereny Z."/>
            <person name="Hegedus B."/>
            <person name="Baldrian P."/>
            <person name="Stursova M."/>
            <person name="Weitz H."/>
            <person name="Taylor A."/>
            <person name="Grigoriev I.V."/>
            <person name="Nagy L.G."/>
            <person name="Martin F."/>
            <person name="Kauserud H."/>
        </authorList>
    </citation>
    <scope>NUCLEOTIDE SEQUENCE</scope>
    <source>
        <strain evidence="3">CBHHK200</strain>
    </source>
</reference>
<organism evidence="3 4">
    <name type="scientific">Mycena alexandri</name>
    <dbReference type="NCBI Taxonomy" id="1745969"/>
    <lineage>
        <taxon>Eukaryota</taxon>
        <taxon>Fungi</taxon>
        <taxon>Dikarya</taxon>
        <taxon>Basidiomycota</taxon>
        <taxon>Agaricomycotina</taxon>
        <taxon>Agaricomycetes</taxon>
        <taxon>Agaricomycetidae</taxon>
        <taxon>Agaricales</taxon>
        <taxon>Marasmiineae</taxon>
        <taxon>Mycenaceae</taxon>
        <taxon>Mycena</taxon>
    </lineage>
</organism>
<dbReference type="PROSITE" id="PS50206">
    <property type="entry name" value="RHODANESE_3"/>
    <property type="match status" value="1"/>
</dbReference>
<evidence type="ECO:0000256" key="1">
    <source>
        <dbReference type="SAM" id="MobiDB-lite"/>
    </source>
</evidence>
<feature type="region of interest" description="Disordered" evidence="1">
    <location>
        <begin position="1"/>
        <end position="33"/>
    </location>
</feature>
<keyword evidence="4" id="KW-1185">Reference proteome</keyword>
<dbReference type="SMART" id="SM00450">
    <property type="entry name" value="RHOD"/>
    <property type="match status" value="1"/>
</dbReference>
<proteinExistence type="predicted"/>
<evidence type="ECO:0000259" key="2">
    <source>
        <dbReference type="PROSITE" id="PS50206"/>
    </source>
</evidence>
<dbReference type="InterPro" id="IPR001763">
    <property type="entry name" value="Rhodanese-like_dom"/>
</dbReference>
<dbReference type="Proteomes" id="UP001218188">
    <property type="component" value="Unassembled WGS sequence"/>
</dbReference>
<dbReference type="AlphaFoldDB" id="A0AAD6XB46"/>
<feature type="domain" description="Rhodanese" evidence="2">
    <location>
        <begin position="217"/>
        <end position="315"/>
    </location>
</feature>
<evidence type="ECO:0000313" key="3">
    <source>
        <dbReference type="EMBL" id="KAJ7045908.1"/>
    </source>
</evidence>
<dbReference type="SUPFAM" id="SSF52821">
    <property type="entry name" value="Rhodanese/Cell cycle control phosphatase"/>
    <property type="match status" value="1"/>
</dbReference>
<feature type="compositionally biased region" description="Low complexity" evidence="1">
    <location>
        <begin position="8"/>
        <end position="17"/>
    </location>
</feature>
<evidence type="ECO:0000313" key="4">
    <source>
        <dbReference type="Proteomes" id="UP001218188"/>
    </source>
</evidence>
<dbReference type="InterPro" id="IPR036873">
    <property type="entry name" value="Rhodanese-like_dom_sf"/>
</dbReference>
<gene>
    <name evidence="3" type="ORF">C8F04DRAFT_1066668</name>
</gene>
<name>A0AAD6XB46_9AGAR</name>
<accession>A0AAD6XB46</accession>
<dbReference type="Pfam" id="PF00581">
    <property type="entry name" value="Rhodanese"/>
    <property type="match status" value="1"/>
</dbReference>
<dbReference type="EMBL" id="JARJCM010000004">
    <property type="protein sequence ID" value="KAJ7045908.1"/>
    <property type="molecule type" value="Genomic_DNA"/>
</dbReference>
<dbReference type="Gene3D" id="3.40.250.10">
    <property type="entry name" value="Rhodanese-like domain"/>
    <property type="match status" value="1"/>
</dbReference>
<comment type="caution">
    <text evidence="3">The sequence shown here is derived from an EMBL/GenBank/DDBJ whole genome shotgun (WGS) entry which is preliminary data.</text>
</comment>